<gene>
    <name evidence="4" type="ORF">HNR12_003495</name>
</gene>
<keyword evidence="1" id="KW-0808">Transferase</keyword>
<dbReference type="AlphaFoldDB" id="A0A853BP42"/>
<evidence type="ECO:0000313" key="4">
    <source>
        <dbReference type="EMBL" id="NYI97218.1"/>
    </source>
</evidence>
<dbReference type="InterPro" id="IPR000182">
    <property type="entry name" value="GNAT_dom"/>
</dbReference>
<keyword evidence="2" id="KW-0012">Acyltransferase</keyword>
<protein>
    <submittedName>
        <fullName evidence="4">Ribosomal protein S18 acetylase RimI-like enzyme</fullName>
    </submittedName>
</protein>
<evidence type="ECO:0000313" key="5">
    <source>
        <dbReference type="Proteomes" id="UP000575985"/>
    </source>
</evidence>
<proteinExistence type="predicted"/>
<keyword evidence="4" id="KW-0689">Ribosomal protein</keyword>
<dbReference type="EMBL" id="JACCFO010000001">
    <property type="protein sequence ID" value="NYI97218.1"/>
    <property type="molecule type" value="Genomic_DNA"/>
</dbReference>
<dbReference type="GO" id="GO:0005840">
    <property type="term" value="C:ribosome"/>
    <property type="evidence" value="ECO:0007669"/>
    <property type="project" value="UniProtKB-KW"/>
</dbReference>
<reference evidence="4 5" key="1">
    <citation type="submission" date="2020-07" db="EMBL/GenBank/DDBJ databases">
        <title>Sequencing the genomes of 1000 actinobacteria strains.</title>
        <authorList>
            <person name="Klenk H.-P."/>
        </authorList>
    </citation>
    <scope>NUCLEOTIDE SEQUENCE [LARGE SCALE GENOMIC DNA]</scope>
    <source>
        <strain evidence="4 5">DSM 45927</strain>
    </source>
</reference>
<dbReference type="PANTHER" id="PTHR43877">
    <property type="entry name" value="AMINOALKYLPHOSPHONATE N-ACETYLTRANSFERASE-RELATED-RELATED"/>
    <property type="match status" value="1"/>
</dbReference>
<dbReference type="Pfam" id="PF00583">
    <property type="entry name" value="Acetyltransf_1"/>
    <property type="match status" value="1"/>
</dbReference>
<name>A0A853BP42_9ACTN</name>
<keyword evidence="5" id="KW-1185">Reference proteome</keyword>
<evidence type="ECO:0000256" key="2">
    <source>
        <dbReference type="ARBA" id="ARBA00023315"/>
    </source>
</evidence>
<dbReference type="InterPro" id="IPR050832">
    <property type="entry name" value="Bact_Acetyltransf"/>
</dbReference>
<dbReference type="SUPFAM" id="SSF55729">
    <property type="entry name" value="Acyl-CoA N-acyltransferases (Nat)"/>
    <property type="match status" value="1"/>
</dbReference>
<dbReference type="Gene3D" id="3.40.630.30">
    <property type="match status" value="1"/>
</dbReference>
<dbReference type="GO" id="GO:0016747">
    <property type="term" value="F:acyltransferase activity, transferring groups other than amino-acyl groups"/>
    <property type="evidence" value="ECO:0007669"/>
    <property type="project" value="InterPro"/>
</dbReference>
<organism evidence="4 5">
    <name type="scientific">Streptomonospora nanhaiensis</name>
    <dbReference type="NCBI Taxonomy" id="1323731"/>
    <lineage>
        <taxon>Bacteria</taxon>
        <taxon>Bacillati</taxon>
        <taxon>Actinomycetota</taxon>
        <taxon>Actinomycetes</taxon>
        <taxon>Streptosporangiales</taxon>
        <taxon>Nocardiopsidaceae</taxon>
        <taxon>Streptomonospora</taxon>
    </lineage>
</organism>
<keyword evidence="4" id="KW-0687">Ribonucleoprotein</keyword>
<dbReference type="CDD" id="cd04301">
    <property type="entry name" value="NAT_SF"/>
    <property type="match status" value="1"/>
</dbReference>
<feature type="domain" description="N-acetyltransferase" evidence="3">
    <location>
        <begin position="18"/>
        <end position="187"/>
    </location>
</feature>
<dbReference type="InterPro" id="IPR016181">
    <property type="entry name" value="Acyl_CoA_acyltransferase"/>
</dbReference>
<dbReference type="RefSeq" id="WP_179768575.1">
    <property type="nucleotide sequence ID" value="NZ_JACCFO010000001.1"/>
</dbReference>
<sequence>MADNGQPGAATAGGGAAPVFRLADEADIPLLVELVNSAYRGDSSRKGWTTEADLLGGQRVDAEGIAELLARPGTRVIVAEVGGDPVACCELAGGPGADGAAGGDAYFGMFCVRPDAQGGGLGARVLAEAERVARQEFGCRRMRMTVLHQREDLIAFYERRGYRRTGRFEPFPYGDPRFGLPKRPDLVFAELAKPLTD</sequence>
<dbReference type="PROSITE" id="PS51186">
    <property type="entry name" value="GNAT"/>
    <property type="match status" value="1"/>
</dbReference>
<comment type="caution">
    <text evidence="4">The sequence shown here is derived from an EMBL/GenBank/DDBJ whole genome shotgun (WGS) entry which is preliminary data.</text>
</comment>
<dbReference type="Proteomes" id="UP000575985">
    <property type="component" value="Unassembled WGS sequence"/>
</dbReference>
<evidence type="ECO:0000256" key="1">
    <source>
        <dbReference type="ARBA" id="ARBA00022679"/>
    </source>
</evidence>
<accession>A0A853BP42</accession>
<evidence type="ECO:0000259" key="3">
    <source>
        <dbReference type="PROSITE" id="PS51186"/>
    </source>
</evidence>
<dbReference type="PANTHER" id="PTHR43877:SF2">
    <property type="entry name" value="AMINOALKYLPHOSPHONATE N-ACETYLTRANSFERASE-RELATED"/>
    <property type="match status" value="1"/>
</dbReference>